<dbReference type="InterPro" id="IPR036056">
    <property type="entry name" value="Fibrinogen-like_C"/>
</dbReference>
<dbReference type="Proteomes" id="UP001347796">
    <property type="component" value="Unassembled WGS sequence"/>
</dbReference>
<sequence length="345" mass="37880">MKEVIIFFLICLAICDGVSVQLTSYRKTSVTFIAKVCVDDSLLTRTTSNRIQCGLLCSGHSGCRRFLFCPVSLVCTLYSDGTDCPVEQDTTSCSCYMKTVGYDGSNYTCPFGFYGNRCQQVVSDCADGVSRGVFTNAEGKNTLVYIKPATSPDPFEVYCETQEPGSIIILNRNVDCSSESFNRSLVDYELGFGIVRENSWIGFTGLLAVLTSSPDNKFALRVEISYNGGECMTEYEGFNIGNKETGYKLIIESYTPVTGFNPCGDSLMDDLAVVGYSFTTYDVDYTDTHLCGQKIGAGWWFASHPNCARSYLTGSMDGTSSGALWADDLEGYILNRIVVTLRKIV</sequence>
<comment type="caution">
    <text evidence="3">The sequence shown here is derived from an EMBL/GenBank/DDBJ whole genome shotgun (WGS) entry which is preliminary data.</text>
</comment>
<dbReference type="InterPro" id="IPR002181">
    <property type="entry name" value="Fibrinogen_a/b/g_C_dom"/>
</dbReference>
<evidence type="ECO:0000313" key="4">
    <source>
        <dbReference type="Proteomes" id="UP001347796"/>
    </source>
</evidence>
<dbReference type="InterPro" id="IPR050373">
    <property type="entry name" value="Fibrinogen_C-term_domain"/>
</dbReference>
<dbReference type="Pfam" id="PF00147">
    <property type="entry name" value="Fibrinogen_C"/>
    <property type="match status" value="1"/>
</dbReference>
<dbReference type="SUPFAM" id="SSF56496">
    <property type="entry name" value="Fibrinogen C-terminal domain-like"/>
    <property type="match status" value="1"/>
</dbReference>
<name>A0AAN8JET3_PATCE</name>
<proteinExistence type="predicted"/>
<dbReference type="PANTHER" id="PTHR19143">
    <property type="entry name" value="FIBRINOGEN/TENASCIN/ANGIOPOEITIN"/>
    <property type="match status" value="1"/>
</dbReference>
<evidence type="ECO:0000256" key="1">
    <source>
        <dbReference type="SAM" id="SignalP"/>
    </source>
</evidence>
<dbReference type="Gene3D" id="3.90.215.10">
    <property type="entry name" value="Gamma Fibrinogen, chain A, domain 1"/>
    <property type="match status" value="1"/>
</dbReference>
<keyword evidence="1" id="KW-0732">Signal</keyword>
<feature type="signal peptide" evidence="1">
    <location>
        <begin position="1"/>
        <end position="17"/>
    </location>
</feature>
<gene>
    <name evidence="3" type="ORF">SNE40_017324</name>
</gene>
<dbReference type="EMBL" id="JAZGQO010000011">
    <property type="protein sequence ID" value="KAK6173958.1"/>
    <property type="molecule type" value="Genomic_DNA"/>
</dbReference>
<reference evidence="3 4" key="1">
    <citation type="submission" date="2024-01" db="EMBL/GenBank/DDBJ databases">
        <title>The genome of the rayed Mediterranean limpet Patella caerulea (Linnaeus, 1758).</title>
        <authorList>
            <person name="Anh-Thu Weber A."/>
            <person name="Halstead-Nussloch G."/>
        </authorList>
    </citation>
    <scope>NUCLEOTIDE SEQUENCE [LARGE SCALE GENOMIC DNA]</scope>
    <source>
        <strain evidence="3">AATW-2023a</strain>
        <tissue evidence="3">Whole specimen</tissue>
    </source>
</reference>
<evidence type="ECO:0000259" key="2">
    <source>
        <dbReference type="PROSITE" id="PS51406"/>
    </source>
</evidence>
<evidence type="ECO:0000313" key="3">
    <source>
        <dbReference type="EMBL" id="KAK6173958.1"/>
    </source>
</evidence>
<organism evidence="3 4">
    <name type="scientific">Patella caerulea</name>
    <name type="common">Rayed Mediterranean limpet</name>
    <dbReference type="NCBI Taxonomy" id="87958"/>
    <lineage>
        <taxon>Eukaryota</taxon>
        <taxon>Metazoa</taxon>
        <taxon>Spiralia</taxon>
        <taxon>Lophotrochozoa</taxon>
        <taxon>Mollusca</taxon>
        <taxon>Gastropoda</taxon>
        <taxon>Patellogastropoda</taxon>
        <taxon>Patelloidea</taxon>
        <taxon>Patellidae</taxon>
        <taxon>Patella</taxon>
    </lineage>
</organism>
<protein>
    <recommendedName>
        <fullName evidence="2">Fibrinogen C-terminal domain-containing protein</fullName>
    </recommendedName>
</protein>
<accession>A0AAN8JET3</accession>
<dbReference type="PROSITE" id="PS51406">
    <property type="entry name" value="FIBRINOGEN_C_2"/>
    <property type="match status" value="1"/>
</dbReference>
<dbReference type="InterPro" id="IPR014716">
    <property type="entry name" value="Fibrinogen_a/b/g_C_1"/>
</dbReference>
<feature type="chain" id="PRO_5042926576" description="Fibrinogen C-terminal domain-containing protein" evidence="1">
    <location>
        <begin position="18"/>
        <end position="345"/>
    </location>
</feature>
<feature type="domain" description="Fibrinogen C-terminal" evidence="2">
    <location>
        <begin position="116"/>
        <end position="314"/>
    </location>
</feature>
<dbReference type="SMART" id="SM00186">
    <property type="entry name" value="FBG"/>
    <property type="match status" value="1"/>
</dbReference>
<keyword evidence="4" id="KW-1185">Reference proteome</keyword>
<dbReference type="GO" id="GO:0005615">
    <property type="term" value="C:extracellular space"/>
    <property type="evidence" value="ECO:0007669"/>
    <property type="project" value="TreeGrafter"/>
</dbReference>
<dbReference type="AlphaFoldDB" id="A0AAN8JET3"/>